<feature type="transmembrane region" description="Helical" evidence="1">
    <location>
        <begin position="136"/>
        <end position="157"/>
    </location>
</feature>
<comment type="caution">
    <text evidence="2">The sequence shown here is derived from an EMBL/GenBank/DDBJ whole genome shotgun (WGS) entry which is preliminary data.</text>
</comment>
<keyword evidence="1" id="KW-0472">Membrane</keyword>
<keyword evidence="1" id="KW-1133">Transmembrane helix</keyword>
<keyword evidence="3" id="KW-1185">Reference proteome</keyword>
<dbReference type="RefSeq" id="WP_253885132.1">
    <property type="nucleotide sequence ID" value="NZ_BAAAVB010000006.1"/>
</dbReference>
<evidence type="ECO:0000313" key="2">
    <source>
        <dbReference type="EMBL" id="MCP2268198.1"/>
    </source>
</evidence>
<reference evidence="2 3" key="1">
    <citation type="submission" date="2022-06" db="EMBL/GenBank/DDBJ databases">
        <title>Genomic Encyclopedia of Archaeal and Bacterial Type Strains, Phase II (KMG-II): from individual species to whole genera.</title>
        <authorList>
            <person name="Goeker M."/>
        </authorList>
    </citation>
    <scope>NUCLEOTIDE SEQUENCE [LARGE SCALE GENOMIC DNA]</scope>
    <source>
        <strain evidence="2 3">DSM 44255</strain>
    </source>
</reference>
<gene>
    <name evidence="2" type="ORF">LV75_000684</name>
</gene>
<accession>A0ABT1I6D9</accession>
<feature type="transmembrane region" description="Helical" evidence="1">
    <location>
        <begin position="20"/>
        <end position="39"/>
    </location>
</feature>
<protein>
    <recommendedName>
        <fullName evidence="4">DUF3592 domain-containing protein</fullName>
    </recommendedName>
</protein>
<organism evidence="2 3">
    <name type="scientific">Actinokineospora diospyrosa</name>
    <dbReference type="NCBI Taxonomy" id="103728"/>
    <lineage>
        <taxon>Bacteria</taxon>
        <taxon>Bacillati</taxon>
        <taxon>Actinomycetota</taxon>
        <taxon>Actinomycetes</taxon>
        <taxon>Pseudonocardiales</taxon>
        <taxon>Pseudonocardiaceae</taxon>
        <taxon>Actinokineospora</taxon>
    </lineage>
</organism>
<dbReference type="Proteomes" id="UP001205185">
    <property type="component" value="Unassembled WGS sequence"/>
</dbReference>
<name>A0ABT1I6D9_9PSEU</name>
<proteinExistence type="predicted"/>
<evidence type="ECO:0008006" key="4">
    <source>
        <dbReference type="Google" id="ProtNLM"/>
    </source>
</evidence>
<sequence>MDSQRSLGAATATAAVRRALLRSVALFAAGVLLFAAAGLTDSTIEERRAKLLTEGVRVSGVVVAVVDRTRHTAGSIDVRFAVDGQDRVRTLTLLVPDPPIRVDDPITLAYDPADPERLASARAGTDPPLALSAAHLGTTMAAVGLTAAGVILIARWWRRLLATRRHGWRPGTATADAALVHVCLDVAPHSEVRIDTGRSRTHNGRVLLGGAGGAVVLVGADGRVVPGRELARG</sequence>
<keyword evidence="1" id="KW-0812">Transmembrane</keyword>
<dbReference type="EMBL" id="JAMTCO010000002">
    <property type="protein sequence ID" value="MCP2268198.1"/>
    <property type="molecule type" value="Genomic_DNA"/>
</dbReference>
<evidence type="ECO:0000256" key="1">
    <source>
        <dbReference type="SAM" id="Phobius"/>
    </source>
</evidence>
<evidence type="ECO:0000313" key="3">
    <source>
        <dbReference type="Proteomes" id="UP001205185"/>
    </source>
</evidence>